<gene>
    <name evidence="6" type="ORF">P873_12065</name>
</gene>
<dbReference type="NCBIfam" id="TIGR01730">
    <property type="entry name" value="RND_mfp"/>
    <property type="match status" value="1"/>
</dbReference>
<feature type="domain" description="CusB-like beta-barrel" evidence="4">
    <location>
        <begin position="214"/>
        <end position="280"/>
    </location>
</feature>
<sequence length="366" mass="38284">MFPTASRSVPVLLVALLLAACGGTGDAPDTTESAAALSVAVTTPATRDLPLRIAASGEIAAWEEMALGVEVGGQRIAKVLVEVGDEVAAGQPLLQLDTRSLEMQVRMAEAALAQADANLEVAVANAARGRRLKEEQLIAASDADQLIAGELTARAQRQTALAQLENARLQLGFATLRAPYAGTISARSVQPGQVAMAGTELLRLIRDNRLEWRAELPEADLVRITPGTAVRLRDNVGDAVEGRVRTVAPALDARSRTGTVYADLPQPGALRAGMFAAGEFTLGSAPALTVPDTAVVERDGHRYLFVLADGDRVAQRRVETGTRSGGLVEVRSGLQGDERVVTEGAGFLSEGDRVRVVDAADAATGD</sequence>
<dbReference type="Pfam" id="PF25954">
    <property type="entry name" value="Beta-barrel_RND_2"/>
    <property type="match status" value="1"/>
</dbReference>
<dbReference type="PROSITE" id="PS51257">
    <property type="entry name" value="PROKAR_LIPOPROTEIN"/>
    <property type="match status" value="1"/>
</dbReference>
<dbReference type="PANTHER" id="PTHR30469:SF15">
    <property type="entry name" value="HLYD FAMILY OF SECRETION PROTEINS"/>
    <property type="match status" value="1"/>
</dbReference>
<dbReference type="Gene3D" id="2.40.30.170">
    <property type="match status" value="1"/>
</dbReference>
<accession>A0A091BED9</accession>
<dbReference type="PANTHER" id="PTHR30469">
    <property type="entry name" value="MULTIDRUG RESISTANCE PROTEIN MDTA"/>
    <property type="match status" value="1"/>
</dbReference>
<evidence type="ECO:0000256" key="3">
    <source>
        <dbReference type="SAM" id="SignalP"/>
    </source>
</evidence>
<dbReference type="FunFam" id="2.40.420.20:FF:000006">
    <property type="entry name" value="RND family efflux transporter MFP subunit"/>
    <property type="match status" value="1"/>
</dbReference>
<protein>
    <submittedName>
        <fullName evidence="6">Uncharacterized protein</fullName>
    </submittedName>
</protein>
<dbReference type="STRING" id="1121013.GCA_000426365_02434"/>
<dbReference type="SUPFAM" id="SSF111369">
    <property type="entry name" value="HlyD-like secretion proteins"/>
    <property type="match status" value="1"/>
</dbReference>
<dbReference type="InterPro" id="IPR058637">
    <property type="entry name" value="YknX-like_C"/>
</dbReference>
<dbReference type="InterPro" id="IPR006143">
    <property type="entry name" value="RND_pump_MFP"/>
</dbReference>
<dbReference type="Pfam" id="PF25989">
    <property type="entry name" value="YknX_C"/>
    <property type="match status" value="1"/>
</dbReference>
<evidence type="ECO:0000313" key="7">
    <source>
        <dbReference type="Proteomes" id="UP000029391"/>
    </source>
</evidence>
<dbReference type="InterPro" id="IPR058792">
    <property type="entry name" value="Beta-barrel_RND_2"/>
</dbReference>
<dbReference type="eggNOG" id="COG0845">
    <property type="taxonomic scope" value="Bacteria"/>
</dbReference>
<dbReference type="AlphaFoldDB" id="A0A091BED9"/>
<feature type="chain" id="PRO_5001871101" evidence="3">
    <location>
        <begin position="28"/>
        <end position="366"/>
    </location>
</feature>
<proteinExistence type="inferred from homology"/>
<evidence type="ECO:0000259" key="5">
    <source>
        <dbReference type="Pfam" id="PF25989"/>
    </source>
</evidence>
<keyword evidence="2" id="KW-0813">Transport</keyword>
<dbReference type="GO" id="GO:0015562">
    <property type="term" value="F:efflux transmembrane transporter activity"/>
    <property type="evidence" value="ECO:0007669"/>
    <property type="project" value="TreeGrafter"/>
</dbReference>
<evidence type="ECO:0000313" key="6">
    <source>
        <dbReference type="EMBL" id="KFN49184.1"/>
    </source>
</evidence>
<reference evidence="6 7" key="1">
    <citation type="submission" date="2013-09" db="EMBL/GenBank/DDBJ databases">
        <title>Genome sequencing of Arenimonas composti.</title>
        <authorList>
            <person name="Chen F."/>
            <person name="Wang G."/>
        </authorList>
    </citation>
    <scope>NUCLEOTIDE SEQUENCE [LARGE SCALE GENOMIC DNA]</scope>
    <source>
        <strain evidence="6 7">TR7-09</strain>
    </source>
</reference>
<dbReference type="Gene3D" id="2.40.50.100">
    <property type="match status" value="1"/>
</dbReference>
<comment type="similarity">
    <text evidence="1">Belongs to the membrane fusion protein (MFP) (TC 8.A.1) family.</text>
</comment>
<dbReference type="Gene3D" id="2.40.420.20">
    <property type="match status" value="1"/>
</dbReference>
<dbReference type="GO" id="GO:1990281">
    <property type="term" value="C:efflux pump complex"/>
    <property type="evidence" value="ECO:0007669"/>
    <property type="project" value="TreeGrafter"/>
</dbReference>
<feature type="signal peptide" evidence="3">
    <location>
        <begin position="1"/>
        <end position="27"/>
    </location>
</feature>
<comment type="caution">
    <text evidence="6">The sequence shown here is derived from an EMBL/GenBank/DDBJ whole genome shotgun (WGS) entry which is preliminary data.</text>
</comment>
<evidence type="ECO:0000256" key="2">
    <source>
        <dbReference type="ARBA" id="ARBA00022448"/>
    </source>
</evidence>
<evidence type="ECO:0000256" key="1">
    <source>
        <dbReference type="ARBA" id="ARBA00009477"/>
    </source>
</evidence>
<keyword evidence="3" id="KW-0732">Signal</keyword>
<dbReference type="OrthoDB" id="7265739at2"/>
<dbReference type="Proteomes" id="UP000029391">
    <property type="component" value="Unassembled WGS sequence"/>
</dbReference>
<dbReference type="EMBL" id="AWXU01000040">
    <property type="protein sequence ID" value="KFN49184.1"/>
    <property type="molecule type" value="Genomic_DNA"/>
</dbReference>
<dbReference type="RefSeq" id="WP_026817374.1">
    <property type="nucleotide sequence ID" value="NZ_AUFF01000008.1"/>
</dbReference>
<organism evidence="6 7">
    <name type="scientific">Arenimonas composti TR7-09 = DSM 18010</name>
    <dbReference type="NCBI Taxonomy" id="1121013"/>
    <lineage>
        <taxon>Bacteria</taxon>
        <taxon>Pseudomonadati</taxon>
        <taxon>Pseudomonadota</taxon>
        <taxon>Gammaproteobacteria</taxon>
        <taxon>Lysobacterales</taxon>
        <taxon>Lysobacteraceae</taxon>
        <taxon>Arenimonas</taxon>
    </lineage>
</organism>
<name>A0A091BED9_9GAMM</name>
<keyword evidence="7" id="KW-1185">Reference proteome</keyword>
<feature type="domain" description="YknX-like C-terminal permuted SH3-like" evidence="5">
    <location>
        <begin position="287"/>
        <end position="356"/>
    </location>
</feature>
<dbReference type="Gene3D" id="1.10.287.470">
    <property type="entry name" value="Helix hairpin bin"/>
    <property type="match status" value="1"/>
</dbReference>
<evidence type="ECO:0000259" key="4">
    <source>
        <dbReference type="Pfam" id="PF25954"/>
    </source>
</evidence>